<evidence type="ECO:0000256" key="13">
    <source>
        <dbReference type="SAM" id="Phobius"/>
    </source>
</evidence>
<protein>
    <recommendedName>
        <fullName evidence="11">CDP-diacylglycerol--glycerol-3-phosphate 3-phosphatidyltransferase</fullName>
        <ecNumber evidence="11">2.7.8.5</ecNumber>
    </recommendedName>
</protein>
<dbReference type="Gene3D" id="1.20.120.1760">
    <property type="match status" value="1"/>
</dbReference>
<keyword evidence="6 13" id="KW-1133">Transmembrane helix</keyword>
<evidence type="ECO:0000256" key="1">
    <source>
        <dbReference type="ARBA" id="ARBA00004141"/>
    </source>
</evidence>
<keyword evidence="8 13" id="KW-0472">Membrane</keyword>
<evidence type="ECO:0000256" key="4">
    <source>
        <dbReference type="ARBA" id="ARBA00022679"/>
    </source>
</evidence>
<name>A0A1H2U0U1_9PSEU</name>
<dbReference type="PANTHER" id="PTHR14269:SF52">
    <property type="entry name" value="PHOSPHATIDYLGLYCEROPHOSPHATE SYNTHASE-RELATED"/>
    <property type="match status" value="1"/>
</dbReference>
<dbReference type="Pfam" id="PF01066">
    <property type="entry name" value="CDP-OH_P_transf"/>
    <property type="match status" value="1"/>
</dbReference>
<comment type="subcellular location">
    <subcellularLocation>
        <location evidence="1">Membrane</location>
        <topology evidence="1">Multi-pass membrane protein</topology>
    </subcellularLocation>
</comment>
<reference evidence="15" key="1">
    <citation type="submission" date="2016-10" db="EMBL/GenBank/DDBJ databases">
        <authorList>
            <person name="Varghese N."/>
            <person name="Submissions S."/>
        </authorList>
    </citation>
    <scope>NUCLEOTIDE SEQUENCE [LARGE SCALE GENOMIC DNA]</scope>
    <source>
        <strain evidence="15">CGMCC 4.3530</strain>
    </source>
</reference>
<dbReference type="PANTHER" id="PTHR14269">
    <property type="entry name" value="CDP-DIACYLGLYCEROL--GLYCEROL-3-PHOSPHATE 3-PHOSPHATIDYLTRANSFERASE-RELATED"/>
    <property type="match status" value="1"/>
</dbReference>
<dbReference type="PROSITE" id="PS00379">
    <property type="entry name" value="CDP_ALCOHOL_P_TRANSF"/>
    <property type="match status" value="1"/>
</dbReference>
<dbReference type="PIRSF" id="PIRSF000847">
    <property type="entry name" value="Phos_ph_gly_syn"/>
    <property type="match status" value="1"/>
</dbReference>
<dbReference type="EMBL" id="FNOK01000003">
    <property type="protein sequence ID" value="SDW49671.1"/>
    <property type="molecule type" value="Genomic_DNA"/>
</dbReference>
<evidence type="ECO:0000256" key="10">
    <source>
        <dbReference type="ARBA" id="ARBA00023264"/>
    </source>
</evidence>
<keyword evidence="9" id="KW-0594">Phospholipid biosynthesis</keyword>
<keyword evidence="7" id="KW-0443">Lipid metabolism</keyword>
<dbReference type="InterPro" id="IPR048254">
    <property type="entry name" value="CDP_ALCOHOL_P_TRANSF_CS"/>
</dbReference>
<evidence type="ECO:0000256" key="7">
    <source>
        <dbReference type="ARBA" id="ARBA00023098"/>
    </source>
</evidence>
<accession>A0A1H2U0U1</accession>
<sequence>MTADGATSDSAAANPTGARSEPVPLVNIANILTVSRLALVPVFLVALFWADGHDTLWRWIATAVFAIASITDRIDGDLARKRGLVTDFGKVADPIADKALTGAALVGLSLLGDLGWWVTWVIIGREVAVTLLRFWVIRHGVIAASRGGKVKTLLQALAIGFYLLPLGAWADVPRWIVMGAALVATVVTGLDYVVRAVRLRAAGRAKVGA</sequence>
<feature type="transmembrane region" description="Helical" evidence="13">
    <location>
        <begin position="117"/>
        <end position="136"/>
    </location>
</feature>
<proteinExistence type="inferred from homology"/>
<evidence type="ECO:0000313" key="14">
    <source>
        <dbReference type="EMBL" id="SDW49671.1"/>
    </source>
</evidence>
<keyword evidence="10" id="KW-1208">Phospholipid metabolism</keyword>
<comment type="similarity">
    <text evidence="2 12">Belongs to the CDP-alcohol phosphatidyltransferase class-I family.</text>
</comment>
<evidence type="ECO:0000256" key="8">
    <source>
        <dbReference type="ARBA" id="ARBA00023136"/>
    </source>
</evidence>
<dbReference type="AlphaFoldDB" id="A0A1H2U0U1"/>
<evidence type="ECO:0000256" key="12">
    <source>
        <dbReference type="RuleBase" id="RU003750"/>
    </source>
</evidence>
<dbReference type="GO" id="GO:0008444">
    <property type="term" value="F:CDP-diacylglycerol-glycerol-3-phosphate 3-phosphatidyltransferase activity"/>
    <property type="evidence" value="ECO:0007669"/>
    <property type="project" value="UniProtKB-UniRule"/>
</dbReference>
<organism evidence="14 15">
    <name type="scientific">Saccharopolyspora shandongensis</name>
    <dbReference type="NCBI Taxonomy" id="418495"/>
    <lineage>
        <taxon>Bacteria</taxon>
        <taxon>Bacillati</taxon>
        <taxon>Actinomycetota</taxon>
        <taxon>Actinomycetes</taxon>
        <taxon>Pseudonocardiales</taxon>
        <taxon>Pseudonocardiaceae</taxon>
        <taxon>Saccharopolyspora</taxon>
    </lineage>
</organism>
<dbReference type="GO" id="GO:0046474">
    <property type="term" value="P:glycerophospholipid biosynthetic process"/>
    <property type="evidence" value="ECO:0007669"/>
    <property type="project" value="TreeGrafter"/>
</dbReference>
<dbReference type="EC" id="2.7.8.5" evidence="11"/>
<evidence type="ECO:0000256" key="11">
    <source>
        <dbReference type="NCBIfam" id="TIGR00560"/>
    </source>
</evidence>
<dbReference type="Proteomes" id="UP000199529">
    <property type="component" value="Unassembled WGS sequence"/>
</dbReference>
<dbReference type="NCBIfam" id="TIGR00560">
    <property type="entry name" value="pgsA"/>
    <property type="match status" value="1"/>
</dbReference>
<dbReference type="InterPro" id="IPR004570">
    <property type="entry name" value="Phosphatidylglycerol_P_synth"/>
</dbReference>
<gene>
    <name evidence="14" type="ORF">SAMN05216215_1003289</name>
</gene>
<keyword evidence="3" id="KW-0444">Lipid biosynthesis</keyword>
<keyword evidence="15" id="KW-1185">Reference proteome</keyword>
<dbReference type="STRING" id="418495.SAMN05216215_1003289"/>
<dbReference type="InterPro" id="IPR000462">
    <property type="entry name" value="CDP-OH_P_trans"/>
</dbReference>
<evidence type="ECO:0000313" key="15">
    <source>
        <dbReference type="Proteomes" id="UP000199529"/>
    </source>
</evidence>
<dbReference type="UniPathway" id="UPA00085"/>
<dbReference type="InterPro" id="IPR050324">
    <property type="entry name" value="CDP-alcohol_PTase-I"/>
</dbReference>
<dbReference type="RefSeq" id="WP_093261633.1">
    <property type="nucleotide sequence ID" value="NZ_FNOK01000003.1"/>
</dbReference>
<evidence type="ECO:0000256" key="6">
    <source>
        <dbReference type="ARBA" id="ARBA00022989"/>
    </source>
</evidence>
<evidence type="ECO:0000256" key="9">
    <source>
        <dbReference type="ARBA" id="ARBA00023209"/>
    </source>
</evidence>
<keyword evidence="4 12" id="KW-0808">Transferase</keyword>
<feature type="transmembrane region" description="Helical" evidence="13">
    <location>
        <begin position="28"/>
        <end position="50"/>
    </location>
</feature>
<dbReference type="InterPro" id="IPR043130">
    <property type="entry name" value="CDP-OH_PTrfase_TM_dom"/>
</dbReference>
<feature type="transmembrane region" description="Helical" evidence="13">
    <location>
        <begin position="148"/>
        <end position="169"/>
    </location>
</feature>
<dbReference type="OrthoDB" id="9796672at2"/>
<dbReference type="GO" id="GO:0016020">
    <property type="term" value="C:membrane"/>
    <property type="evidence" value="ECO:0007669"/>
    <property type="project" value="UniProtKB-SubCell"/>
</dbReference>
<evidence type="ECO:0000256" key="2">
    <source>
        <dbReference type="ARBA" id="ARBA00010441"/>
    </source>
</evidence>
<feature type="transmembrane region" description="Helical" evidence="13">
    <location>
        <begin position="175"/>
        <end position="194"/>
    </location>
</feature>
<keyword evidence="5 13" id="KW-0812">Transmembrane</keyword>
<evidence type="ECO:0000256" key="3">
    <source>
        <dbReference type="ARBA" id="ARBA00022516"/>
    </source>
</evidence>
<evidence type="ECO:0000256" key="5">
    <source>
        <dbReference type="ARBA" id="ARBA00022692"/>
    </source>
</evidence>